<sequence length="157" mass="18019">MKRILVLATVFMAVLVSCKNEDDELSPGQAVLGKYQLTEKDFSEELDFVRIIELKPGQKVVYQTTVREKGGSEDLGFVNYFEGDFTLENDVLNLNFTKTFSLTDPDISYVPKNELPEIERDYEFADRYAVSDDYEELFYVCPPNAFCAPPKPFEKIN</sequence>
<reference evidence="1 2" key="1">
    <citation type="submission" date="2021-03" db="EMBL/GenBank/DDBJ databases">
        <title>novel species isolated from a fishpond in China.</title>
        <authorList>
            <person name="Lu H."/>
            <person name="Cai Z."/>
        </authorList>
    </citation>
    <scope>NUCLEOTIDE SEQUENCE [LARGE SCALE GENOMIC DNA]</scope>
    <source>
        <strain evidence="1 2">YJ13C</strain>
    </source>
</reference>
<protein>
    <recommendedName>
        <fullName evidence="3">Lipocalin-like domain-containing protein</fullName>
    </recommendedName>
</protein>
<evidence type="ECO:0008006" key="3">
    <source>
        <dbReference type="Google" id="ProtNLM"/>
    </source>
</evidence>
<evidence type="ECO:0000313" key="2">
    <source>
        <dbReference type="Proteomes" id="UP000664480"/>
    </source>
</evidence>
<keyword evidence="2" id="KW-1185">Reference proteome</keyword>
<name>A0ABS3CJ16_9BACT</name>
<comment type="caution">
    <text evidence="1">The sequence shown here is derived from an EMBL/GenBank/DDBJ whole genome shotgun (WGS) entry which is preliminary data.</text>
</comment>
<dbReference type="EMBL" id="JAFKCU010000003">
    <property type="protein sequence ID" value="MBN7816509.1"/>
    <property type="molecule type" value="Genomic_DNA"/>
</dbReference>
<dbReference type="RefSeq" id="WP_206587186.1">
    <property type="nucleotide sequence ID" value="NZ_JAFKCU010000003.1"/>
</dbReference>
<dbReference type="PROSITE" id="PS51257">
    <property type="entry name" value="PROKAR_LIPOPROTEIN"/>
    <property type="match status" value="1"/>
</dbReference>
<dbReference type="Proteomes" id="UP000664480">
    <property type="component" value="Unassembled WGS sequence"/>
</dbReference>
<proteinExistence type="predicted"/>
<organism evidence="1 2">
    <name type="scientific">Algoriphagus pacificus</name>
    <dbReference type="NCBI Taxonomy" id="2811234"/>
    <lineage>
        <taxon>Bacteria</taxon>
        <taxon>Pseudomonadati</taxon>
        <taxon>Bacteroidota</taxon>
        <taxon>Cytophagia</taxon>
        <taxon>Cytophagales</taxon>
        <taxon>Cyclobacteriaceae</taxon>
        <taxon>Algoriphagus</taxon>
    </lineage>
</organism>
<gene>
    <name evidence="1" type="ORF">J0A69_13765</name>
</gene>
<evidence type="ECO:0000313" key="1">
    <source>
        <dbReference type="EMBL" id="MBN7816509.1"/>
    </source>
</evidence>
<accession>A0ABS3CJ16</accession>